<name>A0A5C6TXR9_9SPHN</name>
<evidence type="ECO:0000259" key="21">
    <source>
        <dbReference type="PROSITE" id="PS51007"/>
    </source>
</evidence>
<dbReference type="GO" id="GO:0004129">
    <property type="term" value="F:cytochrome-c oxidase activity"/>
    <property type="evidence" value="ECO:0007669"/>
    <property type="project" value="UniProtKB-EC"/>
</dbReference>
<dbReference type="InterPro" id="IPR034236">
    <property type="entry name" value="CuRO_CcO_Caa3_II"/>
</dbReference>
<dbReference type="EMBL" id="VOQQ01000001">
    <property type="protein sequence ID" value="TXC65029.1"/>
    <property type="molecule type" value="Genomic_DNA"/>
</dbReference>
<evidence type="ECO:0000256" key="1">
    <source>
        <dbReference type="ARBA" id="ARBA00004141"/>
    </source>
</evidence>
<gene>
    <name evidence="22" type="primary">coxB</name>
    <name evidence="22" type="ORF">FRZ32_11210</name>
</gene>
<dbReference type="NCBIfam" id="TIGR02866">
    <property type="entry name" value="CoxB"/>
    <property type="match status" value="1"/>
</dbReference>
<dbReference type="PANTHER" id="PTHR22888">
    <property type="entry name" value="CYTOCHROME C OXIDASE, SUBUNIT II"/>
    <property type="match status" value="1"/>
</dbReference>
<evidence type="ECO:0000256" key="4">
    <source>
        <dbReference type="ARBA" id="ARBA00022448"/>
    </source>
</evidence>
<comment type="similarity">
    <text evidence="2">Belongs to the cytochrome c oxidase subunit 2 family.</text>
</comment>
<dbReference type="GO" id="GO:0005507">
    <property type="term" value="F:copper ion binding"/>
    <property type="evidence" value="ECO:0007669"/>
    <property type="project" value="InterPro"/>
</dbReference>
<evidence type="ECO:0000256" key="18">
    <source>
        <dbReference type="PROSITE-ProRule" id="PRU00433"/>
    </source>
</evidence>
<evidence type="ECO:0000256" key="5">
    <source>
        <dbReference type="ARBA" id="ARBA00022617"/>
    </source>
</evidence>
<evidence type="ECO:0000256" key="12">
    <source>
        <dbReference type="ARBA" id="ARBA00023004"/>
    </source>
</evidence>
<evidence type="ECO:0000259" key="20">
    <source>
        <dbReference type="PROSITE" id="PS50857"/>
    </source>
</evidence>
<feature type="transmembrane region" description="Helical" evidence="19">
    <location>
        <begin position="20"/>
        <end position="41"/>
    </location>
</feature>
<evidence type="ECO:0000256" key="15">
    <source>
        <dbReference type="ARBA" id="ARBA00024688"/>
    </source>
</evidence>
<protein>
    <recommendedName>
        <fullName evidence="3">cytochrome-c oxidase</fullName>
        <ecNumber evidence="3">7.1.1.9</ecNumber>
    </recommendedName>
    <alternativeName>
        <fullName evidence="16">Cytochrome aa3 subunit 2</fullName>
    </alternativeName>
</protein>
<evidence type="ECO:0000256" key="2">
    <source>
        <dbReference type="ARBA" id="ARBA00007866"/>
    </source>
</evidence>
<dbReference type="Gene3D" id="2.60.40.420">
    <property type="entry name" value="Cupredoxins - blue copper proteins"/>
    <property type="match status" value="1"/>
</dbReference>
<feature type="domain" description="Cytochrome c" evidence="21">
    <location>
        <begin position="229"/>
        <end position="319"/>
    </location>
</feature>
<keyword evidence="9" id="KW-1278">Translocase</keyword>
<organism evidence="22 23">
    <name type="scientific">Allosphingosinicella ginsenosidimutans</name>
    <dbReference type="NCBI Taxonomy" id="1176539"/>
    <lineage>
        <taxon>Bacteria</taxon>
        <taxon>Pseudomonadati</taxon>
        <taxon>Pseudomonadota</taxon>
        <taxon>Alphaproteobacteria</taxon>
        <taxon>Sphingomonadales</taxon>
        <taxon>Sphingomonadaceae</taxon>
        <taxon>Allosphingosinicella</taxon>
    </lineage>
</organism>
<evidence type="ECO:0000256" key="14">
    <source>
        <dbReference type="ARBA" id="ARBA00023136"/>
    </source>
</evidence>
<keyword evidence="10" id="KW-0249">Electron transport</keyword>
<accession>A0A5C6TXR9</accession>
<keyword evidence="11 19" id="KW-1133">Transmembrane helix</keyword>
<evidence type="ECO:0000256" key="17">
    <source>
        <dbReference type="ARBA" id="ARBA00047816"/>
    </source>
</evidence>
<keyword evidence="5 18" id="KW-0349">Heme</keyword>
<evidence type="ECO:0000256" key="11">
    <source>
        <dbReference type="ARBA" id="ARBA00022989"/>
    </source>
</evidence>
<dbReference type="PROSITE" id="PS50857">
    <property type="entry name" value="COX2_CUA"/>
    <property type="match status" value="1"/>
</dbReference>
<dbReference type="AlphaFoldDB" id="A0A5C6TXR9"/>
<keyword evidence="23" id="KW-1185">Reference proteome</keyword>
<evidence type="ECO:0000256" key="6">
    <source>
        <dbReference type="ARBA" id="ARBA00022660"/>
    </source>
</evidence>
<feature type="transmembrane region" description="Helical" evidence="19">
    <location>
        <begin position="70"/>
        <end position="94"/>
    </location>
</feature>
<comment type="function">
    <text evidence="15">Subunits I and II form the functional core of the enzyme complex. Electrons originating in cytochrome c are transferred via heme a and Cu(A) to the binuclear center formed by heme a3 and Cu(B).</text>
</comment>
<keyword evidence="12 18" id="KW-0408">Iron</keyword>
<comment type="catalytic activity">
    <reaction evidence="17">
        <text>4 Fe(II)-[cytochrome c] + O2 + 8 H(+)(in) = 4 Fe(III)-[cytochrome c] + 2 H2O + 4 H(+)(out)</text>
        <dbReference type="Rhea" id="RHEA:11436"/>
        <dbReference type="Rhea" id="RHEA-COMP:10350"/>
        <dbReference type="Rhea" id="RHEA-COMP:14399"/>
        <dbReference type="ChEBI" id="CHEBI:15377"/>
        <dbReference type="ChEBI" id="CHEBI:15378"/>
        <dbReference type="ChEBI" id="CHEBI:15379"/>
        <dbReference type="ChEBI" id="CHEBI:29033"/>
        <dbReference type="ChEBI" id="CHEBI:29034"/>
        <dbReference type="EC" id="7.1.1.9"/>
    </reaction>
</comment>
<dbReference type="OrthoDB" id="9781261at2"/>
<feature type="domain" description="Cytochrome oxidase subunit II copper A binding" evidence="20">
    <location>
        <begin position="102"/>
        <end position="218"/>
    </location>
</feature>
<dbReference type="InterPro" id="IPR009056">
    <property type="entry name" value="Cyt_c-like_dom"/>
</dbReference>
<dbReference type="InterPro" id="IPR045187">
    <property type="entry name" value="CcO_II"/>
</dbReference>
<dbReference type="PROSITE" id="PS51007">
    <property type="entry name" value="CYTC"/>
    <property type="match status" value="1"/>
</dbReference>
<comment type="caution">
    <text evidence="22">The sequence shown here is derived from an EMBL/GenBank/DDBJ whole genome shotgun (WGS) entry which is preliminary data.</text>
</comment>
<dbReference type="Proteomes" id="UP000321249">
    <property type="component" value="Unassembled WGS sequence"/>
</dbReference>
<dbReference type="Pfam" id="PF00034">
    <property type="entry name" value="Cytochrom_C"/>
    <property type="match status" value="1"/>
</dbReference>
<evidence type="ECO:0000256" key="3">
    <source>
        <dbReference type="ARBA" id="ARBA00012949"/>
    </source>
</evidence>
<dbReference type="InterPro" id="IPR002429">
    <property type="entry name" value="CcO_II-like_C"/>
</dbReference>
<dbReference type="Pfam" id="PF00116">
    <property type="entry name" value="COX2"/>
    <property type="match status" value="1"/>
</dbReference>
<evidence type="ECO:0000313" key="23">
    <source>
        <dbReference type="Proteomes" id="UP000321249"/>
    </source>
</evidence>
<dbReference type="PROSITE" id="PS00078">
    <property type="entry name" value="COX2"/>
    <property type="match status" value="1"/>
</dbReference>
<dbReference type="EC" id="7.1.1.9" evidence="3"/>
<dbReference type="GO" id="GO:0042773">
    <property type="term" value="P:ATP synthesis coupled electron transport"/>
    <property type="evidence" value="ECO:0007669"/>
    <property type="project" value="TreeGrafter"/>
</dbReference>
<dbReference type="InterPro" id="IPR036257">
    <property type="entry name" value="Cyt_c_oxidase_su2_TM_sf"/>
</dbReference>
<evidence type="ECO:0000256" key="16">
    <source>
        <dbReference type="ARBA" id="ARBA00031399"/>
    </source>
</evidence>
<keyword evidence="13" id="KW-0186">Copper</keyword>
<evidence type="ECO:0000256" key="19">
    <source>
        <dbReference type="SAM" id="Phobius"/>
    </source>
</evidence>
<dbReference type="Gene3D" id="1.10.287.90">
    <property type="match status" value="1"/>
</dbReference>
<dbReference type="InterPro" id="IPR036909">
    <property type="entry name" value="Cyt_c-like_dom_sf"/>
</dbReference>
<evidence type="ECO:0000313" key="22">
    <source>
        <dbReference type="EMBL" id="TXC65029.1"/>
    </source>
</evidence>
<dbReference type="SUPFAM" id="SSF46626">
    <property type="entry name" value="Cytochrome c"/>
    <property type="match status" value="1"/>
</dbReference>
<dbReference type="InterPro" id="IPR001505">
    <property type="entry name" value="Copper_CuA"/>
</dbReference>
<evidence type="ECO:0000256" key="9">
    <source>
        <dbReference type="ARBA" id="ARBA00022967"/>
    </source>
</evidence>
<proteinExistence type="inferred from homology"/>
<dbReference type="CDD" id="cd04213">
    <property type="entry name" value="CuRO_CcO_Caa3_II"/>
    <property type="match status" value="1"/>
</dbReference>
<comment type="subcellular location">
    <subcellularLocation>
        <location evidence="1">Membrane</location>
        <topology evidence="1">Multi-pass membrane protein</topology>
    </subcellularLocation>
</comment>
<reference evidence="22 23" key="1">
    <citation type="journal article" date="2015" name="J. Microbiol.">
        <title>Sphingosinicella ginsenosidimutans sp. nov., with ginsenoside converting activity.</title>
        <authorList>
            <person name="Kim J.K."/>
            <person name="Kang M.S."/>
            <person name="Park S.C."/>
            <person name="Kim K.M."/>
            <person name="Choi K."/>
            <person name="Yoon M.H."/>
            <person name="Im W.T."/>
        </authorList>
    </citation>
    <scope>NUCLEOTIDE SEQUENCE [LARGE SCALE GENOMIC DNA]</scope>
    <source>
        <strain evidence="22 23">BS-11</strain>
    </source>
</reference>
<keyword evidence="4" id="KW-0813">Transport</keyword>
<dbReference type="InterPro" id="IPR008972">
    <property type="entry name" value="Cupredoxin"/>
</dbReference>
<dbReference type="PANTHER" id="PTHR22888:SF9">
    <property type="entry name" value="CYTOCHROME C OXIDASE SUBUNIT 2"/>
    <property type="match status" value="1"/>
</dbReference>
<evidence type="ECO:0000256" key="8">
    <source>
        <dbReference type="ARBA" id="ARBA00022723"/>
    </source>
</evidence>
<dbReference type="InterPro" id="IPR014222">
    <property type="entry name" value="Cyt_c_oxidase_su2"/>
</dbReference>
<keyword evidence="14 19" id="KW-0472">Membrane</keyword>
<keyword evidence="8 18" id="KW-0479">Metal-binding</keyword>
<dbReference type="GO" id="GO:0016020">
    <property type="term" value="C:membrane"/>
    <property type="evidence" value="ECO:0007669"/>
    <property type="project" value="UniProtKB-SubCell"/>
</dbReference>
<keyword evidence="22" id="KW-0560">Oxidoreductase</keyword>
<evidence type="ECO:0000256" key="10">
    <source>
        <dbReference type="ARBA" id="ARBA00022982"/>
    </source>
</evidence>
<keyword evidence="7 19" id="KW-0812">Transmembrane</keyword>
<evidence type="ECO:0000256" key="13">
    <source>
        <dbReference type="ARBA" id="ARBA00023008"/>
    </source>
</evidence>
<dbReference type="SUPFAM" id="SSF49503">
    <property type="entry name" value="Cupredoxins"/>
    <property type="match status" value="1"/>
</dbReference>
<keyword evidence="6" id="KW-0679">Respiratory chain</keyword>
<evidence type="ECO:0000256" key="7">
    <source>
        <dbReference type="ARBA" id="ARBA00022692"/>
    </source>
</evidence>
<dbReference type="GO" id="GO:0020037">
    <property type="term" value="F:heme binding"/>
    <property type="evidence" value="ECO:0007669"/>
    <property type="project" value="InterPro"/>
</dbReference>
<dbReference type="GO" id="GO:0016491">
    <property type="term" value="F:oxidoreductase activity"/>
    <property type="evidence" value="ECO:0007669"/>
    <property type="project" value="UniProtKB-KW"/>
</dbReference>
<sequence length="319" mass="34485">MSHPLSYLDVAGAQAATVEPLLWATIAISVAVTAIIALLLAGGLWRRRAPAPAEGEALPPLERGVDGARWIWIGVGISLVPLFATLVWTVAVLAQVGPLPRNPRVTLDVTANQWWWDVRYDGPQPDQIFHTANEIHVPVAEPVLVRLHGGDVIHSFWVPRLSGKTDLIPGQTNQAWIEADRPGIYRGQCAEYCGAQHAHMAFEVVAEPRAAFDRWRARQLQTAPPPASEAQAAGFALFASRCGMCHSIRGTSARASAAPDLTHLMSRRTLAAGTLPNNPQSLTGWIENPQAIKPGALMPDQGLSAADLNSLRAYLETLR</sequence>